<dbReference type="EMBL" id="BNBO01000103">
    <property type="protein sequence ID" value="GHE27398.1"/>
    <property type="molecule type" value="Genomic_DNA"/>
</dbReference>
<reference evidence="2" key="1">
    <citation type="journal article" date="2014" name="Int. J. Syst. Evol. Microbiol.">
        <title>Complete genome sequence of Corynebacterium casei LMG S-19264T (=DSM 44701T), isolated from a smear-ripened cheese.</title>
        <authorList>
            <consortium name="US DOE Joint Genome Institute (JGI-PGF)"/>
            <person name="Walter F."/>
            <person name="Albersmeier A."/>
            <person name="Kalinowski J."/>
            <person name="Ruckert C."/>
        </authorList>
    </citation>
    <scope>NUCLEOTIDE SEQUENCE</scope>
    <source>
        <strain evidence="2">JCM 4646</strain>
    </source>
</reference>
<evidence type="ECO:0000256" key="1">
    <source>
        <dbReference type="SAM" id="MobiDB-lite"/>
    </source>
</evidence>
<proteinExistence type="predicted"/>
<gene>
    <name evidence="2" type="ORF">GCM10018781_79990</name>
</gene>
<dbReference type="Proteomes" id="UP000617734">
    <property type="component" value="Unassembled WGS sequence"/>
</dbReference>
<feature type="compositionally biased region" description="Polar residues" evidence="1">
    <location>
        <begin position="1"/>
        <end position="11"/>
    </location>
</feature>
<evidence type="ECO:0000313" key="3">
    <source>
        <dbReference type="Proteomes" id="UP000617734"/>
    </source>
</evidence>
<comment type="caution">
    <text evidence="2">The sequence shown here is derived from an EMBL/GenBank/DDBJ whole genome shotgun (WGS) entry which is preliminary data.</text>
</comment>
<keyword evidence="3" id="KW-1185">Reference proteome</keyword>
<dbReference type="AlphaFoldDB" id="A0A918YWX3"/>
<evidence type="ECO:0000313" key="2">
    <source>
        <dbReference type="EMBL" id="GHE27398.1"/>
    </source>
</evidence>
<accession>A0A918YWX3</accession>
<reference evidence="2" key="2">
    <citation type="submission" date="2020-09" db="EMBL/GenBank/DDBJ databases">
        <authorList>
            <person name="Sun Q."/>
            <person name="Ohkuma M."/>
        </authorList>
    </citation>
    <scope>NUCLEOTIDE SEQUENCE</scope>
    <source>
        <strain evidence="2">JCM 4646</strain>
    </source>
</reference>
<feature type="compositionally biased region" description="Basic and acidic residues" evidence="1">
    <location>
        <begin position="25"/>
        <end position="37"/>
    </location>
</feature>
<organism evidence="2 3">
    <name type="scientific">Kitasatospora indigofera</name>
    <dbReference type="NCBI Taxonomy" id="67307"/>
    <lineage>
        <taxon>Bacteria</taxon>
        <taxon>Bacillati</taxon>
        <taxon>Actinomycetota</taxon>
        <taxon>Actinomycetes</taxon>
        <taxon>Kitasatosporales</taxon>
        <taxon>Streptomycetaceae</taxon>
        <taxon>Kitasatospora</taxon>
    </lineage>
</organism>
<dbReference type="GeneID" id="95358205"/>
<name>A0A918YWX3_9ACTN</name>
<protein>
    <submittedName>
        <fullName evidence="2">Uncharacterized protein</fullName>
    </submittedName>
</protein>
<sequence>MGDQMKNTSVSGEGDVEEAVGSAGERIRRALESEDAGRVAGPGAKSGDRAKGRPDGQESKDEPPAADAVAP</sequence>
<dbReference type="RefSeq" id="WP_190215847.1">
    <property type="nucleotide sequence ID" value="NZ_BNBO01000103.1"/>
</dbReference>
<feature type="compositionally biased region" description="Basic and acidic residues" evidence="1">
    <location>
        <begin position="46"/>
        <end position="63"/>
    </location>
</feature>
<feature type="region of interest" description="Disordered" evidence="1">
    <location>
        <begin position="1"/>
        <end position="71"/>
    </location>
</feature>